<evidence type="ECO:0000313" key="1">
    <source>
        <dbReference type="EMBL" id="MFD2256888.1"/>
    </source>
</evidence>
<dbReference type="RefSeq" id="WP_386820176.1">
    <property type="nucleotide sequence ID" value="NZ_JBHUIT010000017.1"/>
</dbReference>
<accession>A0ABW5D726</accession>
<reference evidence="2" key="1">
    <citation type="journal article" date="2019" name="Int. J. Syst. Evol. Microbiol.">
        <title>The Global Catalogue of Microorganisms (GCM) 10K type strain sequencing project: providing services to taxonomists for standard genome sequencing and annotation.</title>
        <authorList>
            <consortium name="The Broad Institute Genomics Platform"/>
            <consortium name="The Broad Institute Genome Sequencing Center for Infectious Disease"/>
            <person name="Wu L."/>
            <person name="Ma J."/>
        </authorList>
    </citation>
    <scope>NUCLEOTIDE SEQUENCE [LARGE SCALE GENOMIC DNA]</scope>
    <source>
        <strain evidence="2">CGMCC 4.7106</strain>
    </source>
</reference>
<dbReference type="EMBL" id="JBHUIT010000017">
    <property type="protein sequence ID" value="MFD2256888.1"/>
    <property type="molecule type" value="Genomic_DNA"/>
</dbReference>
<proteinExistence type="predicted"/>
<dbReference type="Proteomes" id="UP001597375">
    <property type="component" value="Unassembled WGS sequence"/>
</dbReference>
<name>A0ABW5D726_9BACT</name>
<keyword evidence="2" id="KW-1185">Reference proteome</keyword>
<sequence>MNNGNTLNFIEKLKYLENLAKVISTGITEAKLSSRITTHQNNSLECGKLTSEHYLNSFKLRCKNPNGIAMGMREILENLSRQDRRLELIIFEFDEGSSLSTWISDENLIIACLFHPKGSDKRIAMNATQKPME</sequence>
<evidence type="ECO:0000313" key="2">
    <source>
        <dbReference type="Proteomes" id="UP001597375"/>
    </source>
</evidence>
<comment type="caution">
    <text evidence="1">The sequence shown here is derived from an EMBL/GenBank/DDBJ whole genome shotgun (WGS) entry which is preliminary data.</text>
</comment>
<organism evidence="1 2">
    <name type="scientific">Luteolibacter algae</name>
    <dbReference type="NCBI Taxonomy" id="454151"/>
    <lineage>
        <taxon>Bacteria</taxon>
        <taxon>Pseudomonadati</taxon>
        <taxon>Verrucomicrobiota</taxon>
        <taxon>Verrucomicrobiia</taxon>
        <taxon>Verrucomicrobiales</taxon>
        <taxon>Verrucomicrobiaceae</taxon>
        <taxon>Luteolibacter</taxon>
    </lineage>
</organism>
<protein>
    <submittedName>
        <fullName evidence="1">Uncharacterized protein</fullName>
    </submittedName>
</protein>
<gene>
    <name evidence="1" type="ORF">ACFSSA_09385</name>
</gene>